<accession>A0A9J9QAU4</accession>
<comment type="subunit">
    <text evidence="9 10">Homodimer, forms a heterotetramer with a Cas2 homodimer.</text>
</comment>
<sequence>MVWRSIVINRPAKLKREHFALVVEQEQSARVPFEDIAVIVLNHREITLTHPVLSACGEYGIGLYSTGDNHQPNGVFMPFLQHSRATRMQRLQLDLDKPSAKRAWAHIVQVKIGNQARCMELLGTVGTDRLASYARRVRSGDGGNLEAQASAYYFPQVFGRSFHRSQTGWSNAALDYGYAVMRGACARALVAHGMLPSLGLFHRSEQNAFNLADDLIEPYRPVVDLHVAQHRPADEDAELQPSDKVALVGLLNVDVAMPRGQMSVLASIEQAAESLARLYDGGSEQVLELPRLIGLRQHVFEI</sequence>
<dbReference type="InterPro" id="IPR002729">
    <property type="entry name" value="CRISPR-assoc_Cas1"/>
</dbReference>
<evidence type="ECO:0000256" key="3">
    <source>
        <dbReference type="ARBA" id="ARBA00022759"/>
    </source>
</evidence>
<dbReference type="GO" id="GO:0043571">
    <property type="term" value="P:maintenance of CRISPR repeat elements"/>
    <property type="evidence" value="ECO:0007669"/>
    <property type="project" value="UniProtKB-UniRule"/>
</dbReference>
<dbReference type="Gene3D" id="1.20.120.920">
    <property type="entry name" value="CRISPR-associated endonuclease Cas1, C-terminal domain"/>
    <property type="match status" value="1"/>
</dbReference>
<feature type="binding site" evidence="10">
    <location>
        <position position="217"/>
    </location>
    <ligand>
        <name>Mn(2+)</name>
        <dbReference type="ChEBI" id="CHEBI:29035"/>
    </ligand>
</feature>
<dbReference type="KEGG" id="dia:Dtpsy_0059"/>
<keyword evidence="6 10" id="KW-0051">Antiviral defense</keyword>
<keyword evidence="5 10" id="KW-0460">Magnesium</keyword>
<keyword evidence="8 10" id="KW-0464">Manganese</keyword>
<dbReference type="GO" id="GO:0016787">
    <property type="term" value="F:hydrolase activity"/>
    <property type="evidence" value="ECO:0007669"/>
    <property type="project" value="UniProtKB-KW"/>
</dbReference>
<evidence type="ECO:0000256" key="10">
    <source>
        <dbReference type="HAMAP-Rule" id="MF_01470"/>
    </source>
</evidence>
<evidence type="ECO:0000256" key="9">
    <source>
        <dbReference type="ARBA" id="ARBA00038592"/>
    </source>
</evidence>
<dbReference type="EC" id="3.1.-.-" evidence="10"/>
<keyword evidence="4 10" id="KW-0378">Hydrolase</keyword>
<dbReference type="NCBIfam" id="TIGR03639">
    <property type="entry name" value="cas1_NMENI"/>
    <property type="match status" value="1"/>
</dbReference>
<comment type="similarity">
    <text evidence="10">Belongs to the CRISPR-associated endonuclease Cas1 family.</text>
</comment>
<evidence type="ECO:0000256" key="7">
    <source>
        <dbReference type="ARBA" id="ARBA00023125"/>
    </source>
</evidence>
<dbReference type="RefSeq" id="WP_012655175.1">
    <property type="nucleotide sequence ID" value="NC_011992.1"/>
</dbReference>
<keyword evidence="7 10" id="KW-0238">DNA-binding</keyword>
<dbReference type="PANTHER" id="PTHR34353:SF2">
    <property type="entry name" value="CRISPR-ASSOCIATED ENDONUCLEASE CAS1 1"/>
    <property type="match status" value="1"/>
</dbReference>
<gene>
    <name evidence="10" type="primary">cas1</name>
    <name evidence="11" type="ordered locus">Dtpsy_0059</name>
</gene>
<dbReference type="InterPro" id="IPR050646">
    <property type="entry name" value="Cas1"/>
</dbReference>
<dbReference type="Pfam" id="PF01867">
    <property type="entry name" value="Cas_Cas1"/>
    <property type="match status" value="1"/>
</dbReference>
<dbReference type="AlphaFoldDB" id="A0A9J9QAU4"/>
<dbReference type="InterPro" id="IPR042206">
    <property type="entry name" value="CRISPR-assoc_Cas1_C"/>
</dbReference>
<evidence type="ECO:0000313" key="11">
    <source>
        <dbReference type="EMBL" id="ACM31548.1"/>
    </source>
</evidence>
<evidence type="ECO:0000256" key="1">
    <source>
        <dbReference type="ARBA" id="ARBA00022722"/>
    </source>
</evidence>
<name>A0A9J9QAU4_ACIET</name>
<dbReference type="GO" id="GO:0004520">
    <property type="term" value="F:DNA endonuclease activity"/>
    <property type="evidence" value="ECO:0007669"/>
    <property type="project" value="InterPro"/>
</dbReference>
<dbReference type="PANTHER" id="PTHR34353">
    <property type="entry name" value="CRISPR-ASSOCIATED ENDONUCLEASE CAS1 1"/>
    <property type="match status" value="1"/>
</dbReference>
<reference evidence="11 12" key="1">
    <citation type="journal article" date="2010" name="J. Bacteriol.">
        <title>Completed genome sequence of the anaerobic iron-oxidizing bacterium Acidovorax ebreus strain TPSY.</title>
        <authorList>
            <person name="Byrne-Bailey K.G."/>
            <person name="Weber K.A."/>
            <person name="Chair A.H."/>
            <person name="Bose S."/>
            <person name="Knox T."/>
            <person name="Spanbauer T.L."/>
            <person name="Chertkov O."/>
            <person name="Coates J.D."/>
        </authorList>
    </citation>
    <scope>NUCLEOTIDE SEQUENCE [LARGE SCALE GENOMIC DNA]</scope>
    <source>
        <strain evidence="11 12">TPSY</strain>
    </source>
</reference>
<evidence type="ECO:0000256" key="8">
    <source>
        <dbReference type="ARBA" id="ARBA00023211"/>
    </source>
</evidence>
<dbReference type="GO" id="GO:0051607">
    <property type="term" value="P:defense response to virus"/>
    <property type="evidence" value="ECO:0007669"/>
    <property type="project" value="UniProtKB-UniRule"/>
</dbReference>
<feature type="binding site" evidence="10">
    <location>
        <position position="146"/>
    </location>
    <ligand>
        <name>Mn(2+)</name>
        <dbReference type="ChEBI" id="CHEBI:29035"/>
    </ligand>
</feature>
<feature type="binding site" evidence="10">
    <location>
        <position position="202"/>
    </location>
    <ligand>
        <name>Mn(2+)</name>
        <dbReference type="ChEBI" id="CHEBI:29035"/>
    </ligand>
</feature>
<dbReference type="Proteomes" id="UP000000450">
    <property type="component" value="Chromosome"/>
</dbReference>
<dbReference type="EMBL" id="CP001392">
    <property type="protein sequence ID" value="ACM31548.1"/>
    <property type="molecule type" value="Genomic_DNA"/>
</dbReference>
<keyword evidence="3 10" id="KW-0255">Endonuclease</keyword>
<dbReference type="GO" id="GO:0003677">
    <property type="term" value="F:DNA binding"/>
    <property type="evidence" value="ECO:0007669"/>
    <property type="project" value="UniProtKB-KW"/>
</dbReference>
<dbReference type="InterPro" id="IPR019855">
    <property type="entry name" value="CRISPR-assoc_Cas1_NMENI"/>
</dbReference>
<organism evidence="11 12">
    <name type="scientific">Acidovorax ebreus (strain TPSY)</name>
    <name type="common">Diaphorobacter sp. (strain TPSY)</name>
    <dbReference type="NCBI Taxonomy" id="535289"/>
    <lineage>
        <taxon>Bacteria</taxon>
        <taxon>Pseudomonadati</taxon>
        <taxon>Pseudomonadota</taxon>
        <taxon>Betaproteobacteria</taxon>
        <taxon>Burkholderiales</taxon>
        <taxon>Comamonadaceae</taxon>
        <taxon>Diaphorobacter</taxon>
    </lineage>
</organism>
<comment type="cofactor">
    <cofactor evidence="10">
        <name>Mg(2+)</name>
        <dbReference type="ChEBI" id="CHEBI:18420"/>
    </cofactor>
    <cofactor evidence="10">
        <name>Mn(2+)</name>
        <dbReference type="ChEBI" id="CHEBI:29035"/>
    </cofactor>
</comment>
<evidence type="ECO:0000256" key="5">
    <source>
        <dbReference type="ARBA" id="ARBA00022842"/>
    </source>
</evidence>
<evidence type="ECO:0000256" key="6">
    <source>
        <dbReference type="ARBA" id="ARBA00023118"/>
    </source>
</evidence>
<evidence type="ECO:0000256" key="2">
    <source>
        <dbReference type="ARBA" id="ARBA00022723"/>
    </source>
</evidence>
<protein>
    <recommendedName>
        <fullName evidence="10">CRISPR-associated endonuclease Cas1</fullName>
        <ecNumber evidence="10">3.1.-.-</ecNumber>
    </recommendedName>
</protein>
<evidence type="ECO:0000313" key="12">
    <source>
        <dbReference type="Proteomes" id="UP000000450"/>
    </source>
</evidence>
<keyword evidence="1 10" id="KW-0540">Nuclease</keyword>
<proteinExistence type="inferred from homology"/>
<keyword evidence="2 10" id="KW-0479">Metal-binding</keyword>
<comment type="function">
    <text evidence="10">CRISPR (clustered regularly interspaced short palindromic repeat), is an adaptive immune system that provides protection against mobile genetic elements (viruses, transposable elements and conjugative plasmids). CRISPR clusters contain spacers, sequences complementary to antecedent mobile elements, and target invading nucleic acids. CRISPR clusters are transcribed and processed into CRISPR RNA (crRNA). Acts as a dsDNA endonuclease. Involved in the integration of spacer DNA into the CRISPR cassette.</text>
</comment>
<keyword evidence="12" id="KW-1185">Reference proteome</keyword>
<evidence type="ECO:0000256" key="4">
    <source>
        <dbReference type="ARBA" id="ARBA00022801"/>
    </source>
</evidence>
<dbReference type="GO" id="GO:0046872">
    <property type="term" value="F:metal ion binding"/>
    <property type="evidence" value="ECO:0007669"/>
    <property type="project" value="UniProtKB-UniRule"/>
</dbReference>
<dbReference type="HAMAP" id="MF_01470">
    <property type="entry name" value="Cas1"/>
    <property type="match status" value="1"/>
</dbReference>